<name>A0A9P0MY81_NEZVI</name>
<dbReference type="InterPro" id="IPR029052">
    <property type="entry name" value="Metallo-depent_PP-like"/>
</dbReference>
<dbReference type="AlphaFoldDB" id="A0A9P0MY81"/>
<evidence type="ECO:0000313" key="7">
    <source>
        <dbReference type="Proteomes" id="UP001152798"/>
    </source>
</evidence>
<sequence>MRFTKAGMSILVLLLGLSIIIAHVLGLMSVNHSEKNVNDLNSASSTLKISDSSDHLMWFVQVSDIHLSNFRDKTRGTTLLELCDFTFKHINPSVILATGDLTDGRKWDSVGSMQIKEEWIMYKGILDKCRTLKKIPWLDIRGNHDNFDVPDVYSPKNLFLKYSMQGRNQSRSYIRKLSIGSETYAFVAVDATPDVGIKMTFNFAGILSDTEVDRLMGFHRELNDVNYTVWFSHYPTSCIVSQPEIRNIIASDQNSVAYLCGHLHTFFGLAPNMYSLQKNGFYELELGDWKVNRVYRVAAIDHGLFSFTDVKHNDWPVVLVTNPKHALFQSRREPLEAMLSSTHIRVLVFSPDKINSVMIRIDSGPWNNASHVSGPLHVLLWQPLNYSSGIHNIEVVVSDIYGREKVVNQPFSLDGSNLEFKLLPKFLLMLKFNTILQVLFSLAVASCVLPFCLLRYLNYRSLAGKIHLECLRKESFIHRCLKSFWALSNLNSLFYPIFLYPIYISIGPWAVAELVEGHYGWIFVWGIFVNGTFIADSFTYIYALVQLFLFEGPIILCTAYSLNKRLHEYPVSSKPRNKNKLLQAVNSFISGLPYLLLLLSQLLLLYSSYLAYGFLAVIGPFRSWPIILILWCWHHTKTVPLLTVRSAVHAWERKSAQN</sequence>
<dbReference type="PANTHER" id="PTHR14795">
    <property type="entry name" value="HELICASE RELATED"/>
    <property type="match status" value="1"/>
</dbReference>
<feature type="signal peptide" evidence="2">
    <location>
        <begin position="1"/>
        <end position="26"/>
    </location>
</feature>
<reference evidence="6" key="1">
    <citation type="submission" date="2022-01" db="EMBL/GenBank/DDBJ databases">
        <authorList>
            <person name="King R."/>
        </authorList>
    </citation>
    <scope>NUCLEOTIDE SEQUENCE</scope>
</reference>
<keyword evidence="1" id="KW-1133">Transmembrane helix</keyword>
<feature type="domain" description="TMEM62 C-terminal" evidence="5">
    <location>
        <begin position="435"/>
        <end position="567"/>
    </location>
</feature>
<proteinExistence type="predicted"/>
<evidence type="ECO:0008006" key="8">
    <source>
        <dbReference type="Google" id="ProtNLM"/>
    </source>
</evidence>
<dbReference type="SUPFAM" id="SSF56300">
    <property type="entry name" value="Metallo-dependent phosphatases"/>
    <property type="match status" value="1"/>
</dbReference>
<evidence type="ECO:0000313" key="6">
    <source>
        <dbReference type="EMBL" id="CAH1408192.1"/>
    </source>
</evidence>
<feature type="chain" id="PRO_5040325405" description="Transmembrane protein 62" evidence="2">
    <location>
        <begin position="27"/>
        <end position="658"/>
    </location>
</feature>
<dbReference type="Proteomes" id="UP001152798">
    <property type="component" value="Chromosome 7"/>
</dbReference>
<keyword evidence="1" id="KW-0812">Transmembrane</keyword>
<dbReference type="InterPro" id="IPR056229">
    <property type="entry name" value="Ig_TMM62"/>
</dbReference>
<feature type="domain" description="TMEM62 Ig-like" evidence="4">
    <location>
        <begin position="313"/>
        <end position="416"/>
    </location>
</feature>
<dbReference type="GO" id="GO:0016787">
    <property type="term" value="F:hydrolase activity"/>
    <property type="evidence" value="ECO:0007669"/>
    <property type="project" value="InterPro"/>
</dbReference>
<dbReference type="Pfam" id="PF24384">
    <property type="entry name" value="Ig_TMM62"/>
    <property type="match status" value="1"/>
</dbReference>
<feature type="transmembrane region" description="Helical" evidence="1">
    <location>
        <begin position="492"/>
        <end position="511"/>
    </location>
</feature>
<keyword evidence="2" id="KW-0732">Signal</keyword>
<gene>
    <name evidence="6" type="ORF">NEZAVI_LOCUS15767</name>
</gene>
<protein>
    <recommendedName>
        <fullName evidence="8">Transmembrane protein 62</fullName>
    </recommendedName>
</protein>
<evidence type="ECO:0000256" key="2">
    <source>
        <dbReference type="SAM" id="SignalP"/>
    </source>
</evidence>
<keyword evidence="7" id="KW-1185">Reference proteome</keyword>
<dbReference type="InterPro" id="IPR056230">
    <property type="entry name" value="TMEM62_C"/>
</dbReference>
<feature type="transmembrane region" description="Helical" evidence="1">
    <location>
        <begin position="609"/>
        <end position="633"/>
    </location>
</feature>
<dbReference type="Pfam" id="PF00149">
    <property type="entry name" value="Metallophos"/>
    <property type="match status" value="1"/>
</dbReference>
<organism evidence="6 7">
    <name type="scientific">Nezara viridula</name>
    <name type="common">Southern green stink bug</name>
    <name type="synonym">Cimex viridulus</name>
    <dbReference type="NCBI Taxonomy" id="85310"/>
    <lineage>
        <taxon>Eukaryota</taxon>
        <taxon>Metazoa</taxon>
        <taxon>Ecdysozoa</taxon>
        <taxon>Arthropoda</taxon>
        <taxon>Hexapoda</taxon>
        <taxon>Insecta</taxon>
        <taxon>Pterygota</taxon>
        <taxon>Neoptera</taxon>
        <taxon>Paraneoptera</taxon>
        <taxon>Hemiptera</taxon>
        <taxon>Heteroptera</taxon>
        <taxon>Panheteroptera</taxon>
        <taxon>Pentatomomorpha</taxon>
        <taxon>Pentatomoidea</taxon>
        <taxon>Pentatomidae</taxon>
        <taxon>Pentatominae</taxon>
        <taxon>Nezara</taxon>
    </lineage>
</organism>
<dbReference type="EMBL" id="OV725083">
    <property type="protein sequence ID" value="CAH1408192.1"/>
    <property type="molecule type" value="Genomic_DNA"/>
</dbReference>
<feature type="transmembrane region" description="Helical" evidence="1">
    <location>
        <begin position="435"/>
        <end position="457"/>
    </location>
</feature>
<accession>A0A9P0MY81</accession>
<dbReference type="PANTHER" id="PTHR14795:SF0">
    <property type="entry name" value="TRANSMEMBRANE PROTEIN 62"/>
    <property type="match status" value="1"/>
</dbReference>
<dbReference type="Gene3D" id="3.60.21.10">
    <property type="match status" value="1"/>
</dbReference>
<feature type="transmembrane region" description="Helical" evidence="1">
    <location>
        <begin position="581"/>
        <end position="603"/>
    </location>
</feature>
<keyword evidence="1" id="KW-0472">Membrane</keyword>
<dbReference type="InterPro" id="IPR004843">
    <property type="entry name" value="Calcineurin-like_PHP"/>
</dbReference>
<evidence type="ECO:0000259" key="5">
    <source>
        <dbReference type="Pfam" id="PF24394"/>
    </source>
</evidence>
<dbReference type="Pfam" id="PF24394">
    <property type="entry name" value="TMEM62_C"/>
    <property type="match status" value="1"/>
</dbReference>
<evidence type="ECO:0000259" key="3">
    <source>
        <dbReference type="Pfam" id="PF00149"/>
    </source>
</evidence>
<evidence type="ECO:0000256" key="1">
    <source>
        <dbReference type="SAM" id="Phobius"/>
    </source>
</evidence>
<evidence type="ECO:0000259" key="4">
    <source>
        <dbReference type="Pfam" id="PF24384"/>
    </source>
</evidence>
<feature type="domain" description="Calcineurin-like phosphoesterase" evidence="3">
    <location>
        <begin position="57"/>
        <end position="265"/>
    </location>
</feature>
<dbReference type="OrthoDB" id="27234at2759"/>